<proteinExistence type="predicted"/>
<feature type="non-terminal residue" evidence="1">
    <location>
        <position position="1"/>
    </location>
</feature>
<name>A0A0K2UBU1_LEPSM</name>
<accession>A0A0K2UBU1</accession>
<dbReference type="AlphaFoldDB" id="A0A0K2UBU1"/>
<sequence length="55" mass="6617">TPDQEAEEEAVEHIKSGVLHCIHRSYKLGYIHLVYRFENGRFRIVSSYLQRHKFE</sequence>
<organism evidence="1">
    <name type="scientific">Lepeophtheirus salmonis</name>
    <name type="common">Salmon louse</name>
    <name type="synonym">Caligus salmonis</name>
    <dbReference type="NCBI Taxonomy" id="72036"/>
    <lineage>
        <taxon>Eukaryota</taxon>
        <taxon>Metazoa</taxon>
        <taxon>Ecdysozoa</taxon>
        <taxon>Arthropoda</taxon>
        <taxon>Crustacea</taxon>
        <taxon>Multicrustacea</taxon>
        <taxon>Hexanauplia</taxon>
        <taxon>Copepoda</taxon>
        <taxon>Siphonostomatoida</taxon>
        <taxon>Caligidae</taxon>
        <taxon>Lepeophtheirus</taxon>
    </lineage>
</organism>
<protein>
    <submittedName>
        <fullName evidence="1">Uncharacterized protein</fullName>
    </submittedName>
</protein>
<reference evidence="1" key="1">
    <citation type="submission" date="2014-05" db="EMBL/GenBank/DDBJ databases">
        <authorList>
            <person name="Chronopoulou M."/>
        </authorList>
    </citation>
    <scope>NUCLEOTIDE SEQUENCE</scope>
    <source>
        <tissue evidence="1">Whole organism</tissue>
    </source>
</reference>
<dbReference type="EMBL" id="HACA01018343">
    <property type="protein sequence ID" value="CDW35704.1"/>
    <property type="molecule type" value="Transcribed_RNA"/>
</dbReference>
<evidence type="ECO:0000313" key="1">
    <source>
        <dbReference type="EMBL" id="CDW35704.1"/>
    </source>
</evidence>